<feature type="transmembrane region" description="Helical" evidence="5">
    <location>
        <begin position="20"/>
        <end position="42"/>
    </location>
</feature>
<dbReference type="RefSeq" id="WP_345825262.1">
    <property type="nucleotide sequence ID" value="NZ_JBDIML010000003.1"/>
</dbReference>
<dbReference type="Proteomes" id="UP001444625">
    <property type="component" value="Unassembled WGS sequence"/>
</dbReference>
<evidence type="ECO:0000256" key="3">
    <source>
        <dbReference type="ARBA" id="ARBA00022989"/>
    </source>
</evidence>
<gene>
    <name evidence="7" type="ORF">ABC228_11390</name>
</gene>
<evidence type="ECO:0000256" key="1">
    <source>
        <dbReference type="ARBA" id="ARBA00004141"/>
    </source>
</evidence>
<reference evidence="7 8" key="1">
    <citation type="submission" date="2024-05" db="EMBL/GenBank/DDBJ databases">
        <authorList>
            <person name="Haq I."/>
            <person name="Ullah Z."/>
            <person name="Ahmad R."/>
            <person name="Li M."/>
            <person name="Tong Y."/>
        </authorList>
    </citation>
    <scope>NUCLEOTIDE SEQUENCE [LARGE SCALE GENOMIC DNA]</scope>
    <source>
        <strain evidence="7 8">16A2E</strain>
    </source>
</reference>
<feature type="transmembrane region" description="Helical" evidence="5">
    <location>
        <begin position="301"/>
        <end position="325"/>
    </location>
</feature>
<name>A0ABU9XHM4_9BACI</name>
<dbReference type="PANTHER" id="PTHR43027">
    <property type="entry name" value="DOXORUBICIN RESISTANCE ABC TRANSPORTER PERMEASE PROTEIN DRRC-RELATED"/>
    <property type="match status" value="1"/>
</dbReference>
<keyword evidence="8" id="KW-1185">Reference proteome</keyword>
<evidence type="ECO:0000313" key="7">
    <source>
        <dbReference type="EMBL" id="MEN2767795.1"/>
    </source>
</evidence>
<keyword evidence="4 5" id="KW-0472">Membrane</keyword>
<comment type="subcellular location">
    <subcellularLocation>
        <location evidence="1">Membrane</location>
        <topology evidence="1">Multi-pass membrane protein</topology>
    </subcellularLocation>
</comment>
<dbReference type="Pfam" id="PF12698">
    <property type="entry name" value="ABC2_membrane_3"/>
    <property type="match status" value="1"/>
</dbReference>
<evidence type="ECO:0000256" key="2">
    <source>
        <dbReference type="ARBA" id="ARBA00022692"/>
    </source>
</evidence>
<sequence>MIWKIIKKQALLFLRNPQQLVLLIALPMILIMILGTALGSVMNGEGSPINLKLAFIENDDEQEQVERFLTDLAEKLPPEAVTDIEATISNMMPVDLLKKSLDNKEVDDFIQVSYFDPSEREALRKEESYTAIIEIPEQFTYKVLEAMFLGNIEPPELQVTYNEEEQVGTSVLTSFLTQFQTQLTKGNFLGENGIDLSSIQIDESIIEGELIAVNEKNPITSSAYYTVGMVVMNVLFIAGAIGYYAFHEKEIKVFNRIIIADVSRWVYFISILLSGTIFAFIQSMLIFTFSRIVFGIIWPNLFSFLVVTLAFSFAVGGLAVLLTALNYRVNSETITNFFMNISVTLLAVLGGSFYPIGDYLPLIQTIGNMTPNGASLTAYVTLLRGDGIAAIDSQLIYLVLFGIVMVIIAGLCFPKRGVSA</sequence>
<keyword evidence="3 5" id="KW-1133">Transmembrane helix</keyword>
<organism evidence="7 8">
    <name type="scientific">Ornithinibacillus xuwenensis</name>
    <dbReference type="NCBI Taxonomy" id="3144668"/>
    <lineage>
        <taxon>Bacteria</taxon>
        <taxon>Bacillati</taxon>
        <taxon>Bacillota</taxon>
        <taxon>Bacilli</taxon>
        <taxon>Bacillales</taxon>
        <taxon>Bacillaceae</taxon>
        <taxon>Ornithinibacillus</taxon>
    </lineage>
</organism>
<keyword evidence="2 5" id="KW-0812">Transmembrane</keyword>
<feature type="domain" description="ABC-2 type transporter transmembrane" evidence="6">
    <location>
        <begin position="19"/>
        <end position="410"/>
    </location>
</feature>
<dbReference type="PANTHER" id="PTHR43027:SF1">
    <property type="entry name" value="DOXORUBICIN RESISTANCE ABC TRANSPORTER PERMEASE PROTEIN DRRC-RELATED"/>
    <property type="match status" value="1"/>
</dbReference>
<evidence type="ECO:0000256" key="4">
    <source>
        <dbReference type="ARBA" id="ARBA00023136"/>
    </source>
</evidence>
<protein>
    <submittedName>
        <fullName evidence="7">ABC transporter permease</fullName>
    </submittedName>
</protein>
<feature type="transmembrane region" description="Helical" evidence="5">
    <location>
        <begin position="395"/>
        <end position="413"/>
    </location>
</feature>
<evidence type="ECO:0000256" key="5">
    <source>
        <dbReference type="SAM" id="Phobius"/>
    </source>
</evidence>
<evidence type="ECO:0000313" key="8">
    <source>
        <dbReference type="Proteomes" id="UP001444625"/>
    </source>
</evidence>
<dbReference type="InterPro" id="IPR013525">
    <property type="entry name" value="ABC2_TM"/>
</dbReference>
<dbReference type="InterPro" id="IPR052902">
    <property type="entry name" value="ABC-2_transporter"/>
</dbReference>
<accession>A0ABU9XHM4</accession>
<feature type="transmembrane region" description="Helical" evidence="5">
    <location>
        <begin position="266"/>
        <end position="289"/>
    </location>
</feature>
<evidence type="ECO:0000259" key="6">
    <source>
        <dbReference type="Pfam" id="PF12698"/>
    </source>
</evidence>
<feature type="transmembrane region" description="Helical" evidence="5">
    <location>
        <begin position="337"/>
        <end position="356"/>
    </location>
</feature>
<feature type="transmembrane region" description="Helical" evidence="5">
    <location>
        <begin position="223"/>
        <end position="246"/>
    </location>
</feature>
<dbReference type="EMBL" id="JBDIML010000003">
    <property type="protein sequence ID" value="MEN2767795.1"/>
    <property type="molecule type" value="Genomic_DNA"/>
</dbReference>
<proteinExistence type="predicted"/>
<comment type="caution">
    <text evidence="7">The sequence shown here is derived from an EMBL/GenBank/DDBJ whole genome shotgun (WGS) entry which is preliminary data.</text>
</comment>